<evidence type="ECO:0000313" key="1">
    <source>
        <dbReference type="EMBL" id="KAF9505636.1"/>
    </source>
</evidence>
<gene>
    <name evidence="1" type="ORF">BS47DRAFT_1306328</name>
</gene>
<sequence>MKEFPRFAATCTPFGDLVEQYDQMSGNVLDFSLPYEPSPASSRGVRFDRTNDAVVIVAHVASDVFEHKVSLCSGFAIDVPGHKNSVIVSCAHTLEMMRSNDVHKSPSAKSATLIVTPSMQIYPVSAMLSSLPRSDLVLYSLQTSLGSLATLPVNPYPAPAGTSLRAHLVSLGGAPKPGRSWQTWTAGAIQSHWAAGQVLSYRDRAGRESKPGTYDTLAHILYSPIPTPGSSGGPIVDEESGAVIGMVTGHERSNRVEGHRGFGTPAEAIFHVSKSC</sequence>
<dbReference type="AlphaFoldDB" id="A0A9P6AIT3"/>
<accession>A0A9P6AIT3</accession>
<dbReference type="Gene3D" id="2.40.10.120">
    <property type="match status" value="1"/>
</dbReference>
<dbReference type="Proteomes" id="UP000886523">
    <property type="component" value="Unassembled WGS sequence"/>
</dbReference>
<organism evidence="1 2">
    <name type="scientific">Hydnum rufescens UP504</name>
    <dbReference type="NCBI Taxonomy" id="1448309"/>
    <lineage>
        <taxon>Eukaryota</taxon>
        <taxon>Fungi</taxon>
        <taxon>Dikarya</taxon>
        <taxon>Basidiomycota</taxon>
        <taxon>Agaricomycotina</taxon>
        <taxon>Agaricomycetes</taxon>
        <taxon>Cantharellales</taxon>
        <taxon>Hydnaceae</taxon>
        <taxon>Hydnum</taxon>
    </lineage>
</organism>
<keyword evidence="2" id="KW-1185">Reference proteome</keyword>
<protein>
    <submittedName>
        <fullName evidence="1">Uncharacterized protein</fullName>
    </submittedName>
</protein>
<dbReference type="InterPro" id="IPR009003">
    <property type="entry name" value="Peptidase_S1_PA"/>
</dbReference>
<dbReference type="SUPFAM" id="SSF50494">
    <property type="entry name" value="Trypsin-like serine proteases"/>
    <property type="match status" value="1"/>
</dbReference>
<proteinExistence type="predicted"/>
<dbReference type="OrthoDB" id="10054765at2759"/>
<dbReference type="Pfam" id="PF13365">
    <property type="entry name" value="Trypsin_2"/>
    <property type="match status" value="1"/>
</dbReference>
<reference evidence="1" key="1">
    <citation type="journal article" date="2020" name="Nat. Commun.">
        <title>Large-scale genome sequencing of mycorrhizal fungi provides insights into the early evolution of symbiotic traits.</title>
        <authorList>
            <person name="Miyauchi S."/>
            <person name="Kiss E."/>
            <person name="Kuo A."/>
            <person name="Drula E."/>
            <person name="Kohler A."/>
            <person name="Sanchez-Garcia M."/>
            <person name="Morin E."/>
            <person name="Andreopoulos B."/>
            <person name="Barry K.W."/>
            <person name="Bonito G."/>
            <person name="Buee M."/>
            <person name="Carver A."/>
            <person name="Chen C."/>
            <person name="Cichocki N."/>
            <person name="Clum A."/>
            <person name="Culley D."/>
            <person name="Crous P.W."/>
            <person name="Fauchery L."/>
            <person name="Girlanda M."/>
            <person name="Hayes R.D."/>
            <person name="Keri Z."/>
            <person name="LaButti K."/>
            <person name="Lipzen A."/>
            <person name="Lombard V."/>
            <person name="Magnuson J."/>
            <person name="Maillard F."/>
            <person name="Murat C."/>
            <person name="Nolan M."/>
            <person name="Ohm R.A."/>
            <person name="Pangilinan J."/>
            <person name="Pereira M.F."/>
            <person name="Perotto S."/>
            <person name="Peter M."/>
            <person name="Pfister S."/>
            <person name="Riley R."/>
            <person name="Sitrit Y."/>
            <person name="Stielow J.B."/>
            <person name="Szollosi G."/>
            <person name="Zifcakova L."/>
            <person name="Stursova M."/>
            <person name="Spatafora J.W."/>
            <person name="Tedersoo L."/>
            <person name="Vaario L.M."/>
            <person name="Yamada A."/>
            <person name="Yan M."/>
            <person name="Wang P."/>
            <person name="Xu J."/>
            <person name="Bruns T."/>
            <person name="Baldrian P."/>
            <person name="Vilgalys R."/>
            <person name="Dunand C."/>
            <person name="Henrissat B."/>
            <person name="Grigoriev I.V."/>
            <person name="Hibbett D."/>
            <person name="Nagy L.G."/>
            <person name="Martin F.M."/>
        </authorList>
    </citation>
    <scope>NUCLEOTIDE SEQUENCE</scope>
    <source>
        <strain evidence="1">UP504</strain>
    </source>
</reference>
<comment type="caution">
    <text evidence="1">The sequence shown here is derived from an EMBL/GenBank/DDBJ whole genome shotgun (WGS) entry which is preliminary data.</text>
</comment>
<name>A0A9P6AIT3_9AGAM</name>
<dbReference type="EMBL" id="MU129143">
    <property type="protein sequence ID" value="KAF9505636.1"/>
    <property type="molecule type" value="Genomic_DNA"/>
</dbReference>
<evidence type="ECO:0000313" key="2">
    <source>
        <dbReference type="Proteomes" id="UP000886523"/>
    </source>
</evidence>